<organism evidence="1 2">
    <name type="scientific">Nocardioides agariphilus</name>
    <dbReference type="NCBI Taxonomy" id="433664"/>
    <lineage>
        <taxon>Bacteria</taxon>
        <taxon>Bacillati</taxon>
        <taxon>Actinomycetota</taxon>
        <taxon>Actinomycetes</taxon>
        <taxon>Propionibacteriales</taxon>
        <taxon>Nocardioidaceae</taxon>
        <taxon>Nocardioides</taxon>
    </lineage>
</organism>
<keyword evidence="2" id="KW-1185">Reference proteome</keyword>
<dbReference type="InterPro" id="IPR036265">
    <property type="entry name" value="HIT-like_sf"/>
</dbReference>
<gene>
    <name evidence="1" type="ORF">ISU10_08485</name>
</gene>
<dbReference type="RefSeq" id="WP_194695952.1">
    <property type="nucleotide sequence ID" value="NZ_JADKPO010000009.1"/>
</dbReference>
<evidence type="ECO:0000313" key="2">
    <source>
        <dbReference type="Proteomes" id="UP000660668"/>
    </source>
</evidence>
<reference evidence="1" key="1">
    <citation type="submission" date="2020-11" db="EMBL/GenBank/DDBJ databases">
        <title>Nocardioides cynanchi sp. nov., isolated from soil of rhizosphere of Cynanchum wilfordii.</title>
        <authorList>
            <person name="Lee J.-S."/>
            <person name="Suh M.K."/>
            <person name="Kim J.-S."/>
        </authorList>
    </citation>
    <scope>NUCLEOTIDE SEQUENCE</scope>
    <source>
        <strain evidence="1">KCTC 19276</strain>
    </source>
</reference>
<proteinExistence type="predicted"/>
<dbReference type="SUPFAM" id="SSF54197">
    <property type="entry name" value="HIT-like"/>
    <property type="match status" value="1"/>
</dbReference>
<dbReference type="AlphaFoldDB" id="A0A930YI43"/>
<accession>A0A930YI43</accession>
<dbReference type="EMBL" id="JADKPO010000009">
    <property type="protein sequence ID" value="MBF4767802.1"/>
    <property type="molecule type" value="Genomic_DNA"/>
</dbReference>
<evidence type="ECO:0000313" key="1">
    <source>
        <dbReference type="EMBL" id="MBF4767802.1"/>
    </source>
</evidence>
<dbReference type="Proteomes" id="UP000660668">
    <property type="component" value="Unassembled WGS sequence"/>
</dbReference>
<protein>
    <recommendedName>
        <fullName evidence="3">Diadenosine tetraphosphate (Ap4A) hydrolase</fullName>
    </recommendedName>
</protein>
<name>A0A930YI43_9ACTN</name>
<comment type="caution">
    <text evidence="1">The sequence shown here is derived from an EMBL/GenBank/DDBJ whole genome shotgun (WGS) entry which is preliminary data.</text>
</comment>
<sequence>MALDPDEFYAHALAATDDEGRLPLSRMTMWEVAPFDQDGLRVVPLRPPVVPEPPRHGEDPATCRTCGREDGVWTNDRWRLTRIGGVGVPLVLMLIPRAHHDMGDLPDDLAAELGVLSAHITRHVEALPNVARCHTYRIGDGGAHLHIWFFARPLGQGQFYGSWLPVWDDLLPEYPEDLAQADAESVGRAVEASHSR</sequence>
<evidence type="ECO:0008006" key="3">
    <source>
        <dbReference type="Google" id="ProtNLM"/>
    </source>
</evidence>
<dbReference type="Gene3D" id="3.30.428.10">
    <property type="entry name" value="HIT-like"/>
    <property type="match status" value="1"/>
</dbReference>